<evidence type="ECO:0000313" key="1">
    <source>
        <dbReference type="EMBL" id="PZW25365.1"/>
    </source>
</evidence>
<evidence type="ECO:0000313" key="2">
    <source>
        <dbReference type="Proteomes" id="UP000248806"/>
    </source>
</evidence>
<protein>
    <recommendedName>
        <fullName evidence="3">WD40 repeat protein</fullName>
    </recommendedName>
</protein>
<name>A0A326UF14_THEHA</name>
<dbReference type="Proteomes" id="UP000248806">
    <property type="component" value="Unassembled WGS sequence"/>
</dbReference>
<dbReference type="SUPFAM" id="SSF82171">
    <property type="entry name" value="DPP6 N-terminal domain-like"/>
    <property type="match status" value="1"/>
</dbReference>
<dbReference type="EMBL" id="QKUF01000019">
    <property type="protein sequence ID" value="PZW25365.1"/>
    <property type="molecule type" value="Genomic_DNA"/>
</dbReference>
<accession>A0A326UF14</accession>
<evidence type="ECO:0008006" key="3">
    <source>
        <dbReference type="Google" id="ProtNLM"/>
    </source>
</evidence>
<dbReference type="RefSeq" id="WP_111324741.1">
    <property type="nucleotide sequence ID" value="NZ_BIFX01000002.1"/>
</dbReference>
<proteinExistence type="predicted"/>
<reference evidence="1 2" key="1">
    <citation type="submission" date="2018-06" db="EMBL/GenBank/DDBJ databases">
        <title>Genomic Encyclopedia of Archaeal and Bacterial Type Strains, Phase II (KMG-II): from individual species to whole genera.</title>
        <authorList>
            <person name="Goeker M."/>
        </authorList>
    </citation>
    <scope>NUCLEOTIDE SEQUENCE [LARGE SCALE GENOMIC DNA]</scope>
    <source>
        <strain evidence="1 2">ATCC BAA-1881</strain>
    </source>
</reference>
<keyword evidence="2" id="KW-1185">Reference proteome</keyword>
<dbReference type="Gene3D" id="2.130.10.10">
    <property type="entry name" value="YVTN repeat-like/Quinoprotein amine dehydrogenase"/>
    <property type="match status" value="2"/>
</dbReference>
<dbReference type="AlphaFoldDB" id="A0A326UF14"/>
<organism evidence="1 2">
    <name type="scientific">Thermosporothrix hazakensis</name>
    <dbReference type="NCBI Taxonomy" id="644383"/>
    <lineage>
        <taxon>Bacteria</taxon>
        <taxon>Bacillati</taxon>
        <taxon>Chloroflexota</taxon>
        <taxon>Ktedonobacteria</taxon>
        <taxon>Ktedonobacterales</taxon>
        <taxon>Thermosporotrichaceae</taxon>
        <taxon>Thermosporothrix</taxon>
    </lineage>
</organism>
<gene>
    <name evidence="1" type="ORF">EI42_04417</name>
</gene>
<dbReference type="InterPro" id="IPR015943">
    <property type="entry name" value="WD40/YVTN_repeat-like_dom_sf"/>
</dbReference>
<sequence>MFYPFLGTCEALSFSPGGEFVLATVACAMSRETIIFDAKGVRHGCFEHTEPAATFAWAPDGHHIAAVNGSLDCIEIRDVRDGSSYALELPPLEDWDLSDISSMSWGKTGLAVCCYSYEGYVTRVLPLKEKRKGNKLVYRAGPDIRKKKEVRLFGWFGSYLLLLQQEDLLVATPRLEVLGKRSFDYSYTPWQYAIHAQKRKLAIVRNQRVELFSLSREGIKKRAVYEPEPEYRKKGARGYSSDFVSWSPDGKFIATCFGKDQSPHIYVWEVESGRTMAVIESHDRITSLSLGSALGWGGEGYVRIEESFLQDDKESSCL</sequence>
<comment type="caution">
    <text evidence="1">The sequence shown here is derived from an EMBL/GenBank/DDBJ whole genome shotgun (WGS) entry which is preliminary data.</text>
</comment>